<protein>
    <recommendedName>
        <fullName evidence="4">N-acetyl-gamma-glutamyl-phosphate reductase</fullName>
        <shortName evidence="4">AGPR</shortName>
        <ecNumber evidence="4">1.2.1.38</ecNumber>
    </recommendedName>
    <alternativeName>
        <fullName evidence="4">N-acetyl-glutamate semialdehyde dehydrogenase</fullName>
        <shortName evidence="4">NAGSA dehydrogenase</shortName>
    </alternativeName>
</protein>
<dbReference type="SUPFAM" id="SSF51735">
    <property type="entry name" value="NAD(P)-binding Rossmann-fold domains"/>
    <property type="match status" value="1"/>
</dbReference>
<keyword evidence="4" id="KW-0963">Cytoplasm</keyword>
<dbReference type="PANTHER" id="PTHR32338">
    <property type="entry name" value="N-ACETYL-GAMMA-GLUTAMYL-PHOSPHATE REDUCTASE, CHLOROPLASTIC-RELATED-RELATED"/>
    <property type="match status" value="1"/>
</dbReference>
<dbReference type="GO" id="GO:0003942">
    <property type="term" value="F:N-acetyl-gamma-glutamyl-phosphate reductase activity"/>
    <property type="evidence" value="ECO:0007669"/>
    <property type="project" value="UniProtKB-UniRule"/>
</dbReference>
<evidence type="ECO:0000313" key="6">
    <source>
        <dbReference type="EMBL" id="TDV43208.1"/>
    </source>
</evidence>
<dbReference type="Pfam" id="PF22698">
    <property type="entry name" value="Semialdhyde_dhC_1"/>
    <property type="match status" value="1"/>
</dbReference>
<dbReference type="Pfam" id="PF01118">
    <property type="entry name" value="Semialdhyde_dh"/>
    <property type="match status" value="1"/>
</dbReference>
<evidence type="ECO:0000256" key="4">
    <source>
        <dbReference type="HAMAP-Rule" id="MF_00150"/>
    </source>
</evidence>
<evidence type="ECO:0000256" key="1">
    <source>
        <dbReference type="ARBA" id="ARBA00022605"/>
    </source>
</evidence>
<proteinExistence type="inferred from homology"/>
<feature type="active site" evidence="4">
    <location>
        <position position="147"/>
    </location>
</feature>
<comment type="similarity">
    <text evidence="4">Belongs to the NAGSA dehydrogenase family. Type 1 subfamily.</text>
</comment>
<gene>
    <name evidence="4" type="primary">argC</name>
    <name evidence="6" type="ORF">CLV71_116142</name>
</gene>
<dbReference type="HAMAP" id="MF_00150">
    <property type="entry name" value="ArgC_type1"/>
    <property type="match status" value="1"/>
</dbReference>
<feature type="domain" description="Semialdehyde dehydrogenase NAD-binding" evidence="5">
    <location>
        <begin position="3"/>
        <end position="139"/>
    </location>
</feature>
<comment type="pathway">
    <text evidence="4">Amino-acid biosynthesis; L-arginine biosynthesis; N(2)-acetyl-L-ornithine from L-glutamate: step 3/4.</text>
</comment>
<dbReference type="RefSeq" id="WP_133907103.1">
    <property type="nucleotide sequence ID" value="NZ_SOCP01000016.1"/>
</dbReference>
<dbReference type="GO" id="GO:0006526">
    <property type="term" value="P:L-arginine biosynthetic process"/>
    <property type="evidence" value="ECO:0007669"/>
    <property type="project" value="UniProtKB-UniRule"/>
</dbReference>
<dbReference type="SMART" id="SM00859">
    <property type="entry name" value="Semialdhyde_dh"/>
    <property type="match status" value="1"/>
</dbReference>
<comment type="function">
    <text evidence="4">Catalyzes the NADPH-dependent reduction of N-acetyl-5-glutamyl phosphate to yield N-acetyl-L-glutamate 5-semialdehyde.</text>
</comment>
<keyword evidence="4" id="KW-0055">Arginine biosynthesis</keyword>
<dbReference type="InterPro" id="IPR000534">
    <property type="entry name" value="Semialdehyde_DH_NAD-bd"/>
</dbReference>
<keyword evidence="1 4" id="KW-0028">Amino-acid biosynthesis</keyword>
<dbReference type="Proteomes" id="UP000294927">
    <property type="component" value="Unassembled WGS sequence"/>
</dbReference>
<organism evidence="6 7">
    <name type="scientific">Actinophytocola oryzae</name>
    <dbReference type="NCBI Taxonomy" id="502181"/>
    <lineage>
        <taxon>Bacteria</taxon>
        <taxon>Bacillati</taxon>
        <taxon>Actinomycetota</taxon>
        <taxon>Actinomycetes</taxon>
        <taxon>Pseudonocardiales</taxon>
        <taxon>Pseudonocardiaceae</taxon>
    </lineage>
</organism>
<keyword evidence="2 4" id="KW-0521">NADP</keyword>
<dbReference type="NCBIfam" id="TIGR01850">
    <property type="entry name" value="argC"/>
    <property type="match status" value="1"/>
</dbReference>
<evidence type="ECO:0000256" key="2">
    <source>
        <dbReference type="ARBA" id="ARBA00022857"/>
    </source>
</evidence>
<dbReference type="GO" id="GO:0005737">
    <property type="term" value="C:cytoplasm"/>
    <property type="evidence" value="ECO:0007669"/>
    <property type="project" value="UniProtKB-SubCell"/>
</dbReference>
<dbReference type="Gene3D" id="3.30.360.10">
    <property type="entry name" value="Dihydrodipicolinate Reductase, domain 2"/>
    <property type="match status" value="1"/>
</dbReference>
<evidence type="ECO:0000313" key="7">
    <source>
        <dbReference type="Proteomes" id="UP000294927"/>
    </source>
</evidence>
<dbReference type="Gene3D" id="3.40.50.720">
    <property type="entry name" value="NAD(P)-binding Rossmann-like Domain"/>
    <property type="match status" value="1"/>
</dbReference>
<comment type="subcellular location">
    <subcellularLocation>
        <location evidence="4">Cytoplasm</location>
    </subcellularLocation>
</comment>
<name>A0A4R7V1M7_9PSEU</name>
<keyword evidence="7" id="KW-1185">Reference proteome</keyword>
<dbReference type="EMBL" id="SOCP01000016">
    <property type="protein sequence ID" value="TDV43208.1"/>
    <property type="molecule type" value="Genomic_DNA"/>
</dbReference>
<dbReference type="EC" id="1.2.1.38" evidence="4"/>
<keyword evidence="3 4" id="KW-0560">Oxidoreductase</keyword>
<dbReference type="OrthoDB" id="9801289at2"/>
<dbReference type="InterPro" id="IPR058924">
    <property type="entry name" value="AGPR_dimerisation_dom"/>
</dbReference>
<sequence length="341" mass="36420">MTDVAVVGASGYIGGELLRLLLGHPRVRLSAATSTRYAGRRLDSVHPNLRDQTDLTFSEPERLADHDVVFLAASRTAAMALVPRLLDRAKCLVDLSPDFRLRDPDTYADHYGTPHTAPELLDRFVPGLPESHRTDLASADAVSVPGCMATAAILALRPLVPLAAPGALVTVDGRIGSSGSGVGATQVNLHAERSGVMRLFAPAGHRHEAEITQTTGLAVRMSATGVEAVRGAQVVCRVPLARPCREAELRRRYLDCYRDEPFVRVVAQRRGLYRLPEPKILTGSNFCDVGFAVDDRTGAVVAVAALDNLVKGGAGNAVQCLNIRMGWPESTGLGFAGLHPI</sequence>
<comment type="caution">
    <text evidence="6">The sequence shown here is derived from an EMBL/GenBank/DDBJ whole genome shotgun (WGS) entry which is preliminary data.</text>
</comment>
<dbReference type="CDD" id="cd23939">
    <property type="entry name" value="AGPR_1_C_LysY"/>
    <property type="match status" value="1"/>
</dbReference>
<dbReference type="GO" id="GO:0070401">
    <property type="term" value="F:NADP+ binding"/>
    <property type="evidence" value="ECO:0007669"/>
    <property type="project" value="InterPro"/>
</dbReference>
<reference evidence="6 7" key="1">
    <citation type="submission" date="2019-03" db="EMBL/GenBank/DDBJ databases">
        <title>Genomic Encyclopedia of Archaeal and Bacterial Type Strains, Phase II (KMG-II): from individual species to whole genera.</title>
        <authorList>
            <person name="Goeker M."/>
        </authorList>
    </citation>
    <scope>NUCLEOTIDE SEQUENCE [LARGE SCALE GENOMIC DNA]</scope>
    <source>
        <strain evidence="6 7">DSM 45499</strain>
    </source>
</reference>
<dbReference type="InterPro" id="IPR000706">
    <property type="entry name" value="AGPR_type-1"/>
</dbReference>
<dbReference type="InterPro" id="IPR036291">
    <property type="entry name" value="NAD(P)-bd_dom_sf"/>
</dbReference>
<accession>A0A4R7V1M7</accession>
<evidence type="ECO:0000259" key="5">
    <source>
        <dbReference type="SMART" id="SM00859"/>
    </source>
</evidence>
<dbReference type="PANTHER" id="PTHR32338:SF11">
    <property type="entry name" value="[LYSW]-L-2-AMINOADIPATE_[LYSW]-L-GLUTAMATE PHOSPHATE REDUCTASE-RELATED"/>
    <property type="match status" value="1"/>
</dbReference>
<comment type="catalytic activity">
    <reaction evidence="4">
        <text>N-acetyl-L-glutamate 5-semialdehyde + phosphate + NADP(+) = N-acetyl-L-glutamyl 5-phosphate + NADPH + H(+)</text>
        <dbReference type="Rhea" id="RHEA:21588"/>
        <dbReference type="ChEBI" id="CHEBI:15378"/>
        <dbReference type="ChEBI" id="CHEBI:29123"/>
        <dbReference type="ChEBI" id="CHEBI:43474"/>
        <dbReference type="ChEBI" id="CHEBI:57783"/>
        <dbReference type="ChEBI" id="CHEBI:57936"/>
        <dbReference type="ChEBI" id="CHEBI:58349"/>
        <dbReference type="EC" id="1.2.1.38"/>
    </reaction>
</comment>
<dbReference type="AlphaFoldDB" id="A0A4R7V1M7"/>
<dbReference type="SUPFAM" id="SSF55347">
    <property type="entry name" value="Glyceraldehyde-3-phosphate dehydrogenase-like, C-terminal domain"/>
    <property type="match status" value="1"/>
</dbReference>
<dbReference type="UniPathway" id="UPA00068">
    <property type="reaction ID" value="UER00108"/>
</dbReference>
<dbReference type="GO" id="GO:0051287">
    <property type="term" value="F:NAD binding"/>
    <property type="evidence" value="ECO:0007669"/>
    <property type="project" value="InterPro"/>
</dbReference>
<evidence type="ECO:0000256" key="3">
    <source>
        <dbReference type="ARBA" id="ARBA00023002"/>
    </source>
</evidence>
<dbReference type="InterPro" id="IPR050085">
    <property type="entry name" value="AGPR"/>
</dbReference>